<dbReference type="Proteomes" id="UP000199103">
    <property type="component" value="Chromosome I"/>
</dbReference>
<name>A0A1H1ZYN2_9ACTN</name>
<dbReference type="SUPFAM" id="SSF53474">
    <property type="entry name" value="alpha/beta-Hydrolases"/>
    <property type="match status" value="1"/>
</dbReference>
<dbReference type="PANTHER" id="PTHR43433:SF5">
    <property type="entry name" value="AB HYDROLASE-1 DOMAIN-CONTAINING PROTEIN"/>
    <property type="match status" value="1"/>
</dbReference>
<dbReference type="GO" id="GO:0004806">
    <property type="term" value="F:triacylglycerol lipase activity"/>
    <property type="evidence" value="ECO:0007669"/>
    <property type="project" value="TreeGrafter"/>
</dbReference>
<evidence type="ECO:0000313" key="2">
    <source>
        <dbReference type="EMBL" id="SDT38532.1"/>
    </source>
</evidence>
<dbReference type="InterPro" id="IPR000073">
    <property type="entry name" value="AB_hydrolase_1"/>
</dbReference>
<accession>A0A1H1ZYN2</accession>
<dbReference type="AlphaFoldDB" id="A0A1H1ZYN2"/>
<dbReference type="InterPro" id="IPR029058">
    <property type="entry name" value="AB_hydrolase_fold"/>
</dbReference>
<gene>
    <name evidence="2" type="ORF">SAMN04489812_5533</name>
</gene>
<keyword evidence="3" id="KW-1185">Reference proteome</keyword>
<dbReference type="Gene3D" id="3.40.50.1820">
    <property type="entry name" value="alpha/beta hydrolase"/>
    <property type="match status" value="1"/>
</dbReference>
<dbReference type="STRING" id="630515.SAMN04489812_5533"/>
<protein>
    <submittedName>
        <fullName evidence="2">Pimeloyl-ACP methyl ester carboxylesterase</fullName>
    </submittedName>
</protein>
<proteinExistence type="predicted"/>
<dbReference type="PANTHER" id="PTHR43433">
    <property type="entry name" value="HYDROLASE, ALPHA/BETA FOLD FAMILY PROTEIN"/>
    <property type="match status" value="1"/>
</dbReference>
<evidence type="ECO:0000313" key="3">
    <source>
        <dbReference type="Proteomes" id="UP000199103"/>
    </source>
</evidence>
<dbReference type="Pfam" id="PF00561">
    <property type="entry name" value="Abhydrolase_1"/>
    <property type="match status" value="1"/>
</dbReference>
<dbReference type="InterPro" id="IPR050471">
    <property type="entry name" value="AB_hydrolase"/>
</dbReference>
<feature type="domain" description="AB hydrolase-1" evidence="1">
    <location>
        <begin position="34"/>
        <end position="272"/>
    </location>
</feature>
<dbReference type="RefSeq" id="WP_231920069.1">
    <property type="nucleotide sequence ID" value="NZ_LT629772.1"/>
</dbReference>
<evidence type="ECO:0000259" key="1">
    <source>
        <dbReference type="Pfam" id="PF00561"/>
    </source>
</evidence>
<sequence>MTSNDSKLIMEPERLIDVGAVELCVQAFGSREDPAILLISGLASSMDYWDDDFCRQLAAGSRRVLRYDHRDTGRSTSCPAGRPDYTGRQLVEDVVGLLDALGIRTAHLVGVSAGGGVTQEAALTHPERVGSLTLIATSPAVATHRQLPASIEPVASYFADPPPEPDWADRAAVIDYLVDAQRTFIGAGFFDEAVERRLAARVVDRTRDIAAASGNHWLCEPGDQVRGSLTQIDRPTLVLHGDRDAFFPFGHAEALAAEIPGARLVPLQGMGHQSPPSQVWPIVVPEILRLTG</sequence>
<dbReference type="EMBL" id="LT629772">
    <property type="protein sequence ID" value="SDT38532.1"/>
    <property type="molecule type" value="Genomic_DNA"/>
</dbReference>
<reference evidence="2 3" key="1">
    <citation type="submission" date="2016-10" db="EMBL/GenBank/DDBJ databases">
        <authorList>
            <person name="de Groot N.N."/>
        </authorList>
    </citation>
    <scope>NUCLEOTIDE SEQUENCE [LARGE SCALE GENOMIC DNA]</scope>
    <source>
        <strain evidence="2 3">DSM 21800</strain>
    </source>
</reference>
<dbReference type="GO" id="GO:0046503">
    <property type="term" value="P:glycerolipid catabolic process"/>
    <property type="evidence" value="ECO:0007669"/>
    <property type="project" value="TreeGrafter"/>
</dbReference>
<dbReference type="PRINTS" id="PR00111">
    <property type="entry name" value="ABHYDROLASE"/>
</dbReference>
<organism evidence="2 3">
    <name type="scientific">Microlunatus soli</name>
    <dbReference type="NCBI Taxonomy" id="630515"/>
    <lineage>
        <taxon>Bacteria</taxon>
        <taxon>Bacillati</taxon>
        <taxon>Actinomycetota</taxon>
        <taxon>Actinomycetes</taxon>
        <taxon>Propionibacteriales</taxon>
        <taxon>Propionibacteriaceae</taxon>
        <taxon>Microlunatus</taxon>
    </lineage>
</organism>